<gene>
    <name evidence="2" type="ORF">DJ90_5575</name>
</gene>
<dbReference type="Proteomes" id="UP000029278">
    <property type="component" value="Unassembled WGS sequence"/>
</dbReference>
<dbReference type="STRING" id="44252.DJ90_5575"/>
<keyword evidence="1" id="KW-0812">Transmembrane</keyword>
<accession>A0A090XUQ3</accession>
<keyword evidence="1" id="KW-1133">Transmembrane helix</keyword>
<feature type="transmembrane region" description="Helical" evidence="1">
    <location>
        <begin position="6"/>
        <end position="31"/>
    </location>
</feature>
<keyword evidence="1" id="KW-0472">Membrane</keyword>
<evidence type="ECO:0000313" key="2">
    <source>
        <dbReference type="EMBL" id="KFM83840.1"/>
    </source>
</evidence>
<organism evidence="2 3">
    <name type="scientific">Paenibacillus macerans</name>
    <name type="common">Bacillus macerans</name>
    <dbReference type="NCBI Taxonomy" id="44252"/>
    <lineage>
        <taxon>Bacteria</taxon>
        <taxon>Bacillati</taxon>
        <taxon>Bacillota</taxon>
        <taxon>Bacilli</taxon>
        <taxon>Bacillales</taxon>
        <taxon>Paenibacillaceae</taxon>
        <taxon>Paenibacillus</taxon>
    </lineage>
</organism>
<dbReference type="AlphaFoldDB" id="A0A090XUQ3"/>
<proteinExistence type="predicted"/>
<dbReference type="HOGENOM" id="CLU_1968363_0_0_9"/>
<evidence type="ECO:0000313" key="3">
    <source>
        <dbReference type="Proteomes" id="UP000029278"/>
    </source>
</evidence>
<dbReference type="EMBL" id="JMQA01000062">
    <property type="protein sequence ID" value="KFM83840.1"/>
    <property type="molecule type" value="Genomic_DNA"/>
</dbReference>
<reference evidence="2 3" key="1">
    <citation type="submission" date="2014-04" db="EMBL/GenBank/DDBJ databases">
        <authorList>
            <person name="Bishop-Lilly K.A."/>
            <person name="Broomall S.M."/>
            <person name="Chain P.S."/>
            <person name="Chertkov O."/>
            <person name="Coyne S.R."/>
            <person name="Daligault H.E."/>
            <person name="Davenport K.W."/>
            <person name="Erkkila T."/>
            <person name="Frey K.G."/>
            <person name="Gibbons H.S."/>
            <person name="Gu W."/>
            <person name="Jaissle J."/>
            <person name="Johnson S.L."/>
            <person name="Koroleva G.I."/>
            <person name="Ladner J.T."/>
            <person name="Lo C.-C."/>
            <person name="Minogue T.D."/>
            <person name="Munk C."/>
            <person name="Palacios G.F."/>
            <person name="Redden C.L."/>
            <person name="Rosenzweig C.N."/>
            <person name="Scholz M.B."/>
            <person name="Teshima H."/>
            <person name="Xu Y."/>
        </authorList>
    </citation>
    <scope>NUCLEOTIDE SEQUENCE [LARGE SCALE GENOMIC DNA]</scope>
    <source>
        <strain evidence="2 3">8244</strain>
    </source>
</reference>
<evidence type="ECO:0000256" key="1">
    <source>
        <dbReference type="SAM" id="Phobius"/>
    </source>
</evidence>
<name>A0A090XUQ3_PAEMA</name>
<comment type="caution">
    <text evidence="2">The sequence shown here is derived from an EMBL/GenBank/DDBJ whole genome shotgun (WGS) entry which is preliminary data.</text>
</comment>
<sequence>MKRRLFYFYSCACFFQFCFDAVCFFFAHFFFQRLRSVVYQVFGFFQAEARDFANHFDNVDFGCASVSQDHVEFSLFSSFGTAAAATCYNYRSCCSYAKFFFDCFYKIVQFKNGHTFNLFQDGFFTHG</sequence>
<keyword evidence="3" id="KW-1185">Reference proteome</keyword>
<protein>
    <submittedName>
        <fullName evidence="2">Uncharacterized protein</fullName>
    </submittedName>
</protein>